<dbReference type="PATRIC" id="fig|909613.9.peg.763"/>
<dbReference type="STRING" id="909613.UO65_0745"/>
<keyword evidence="4" id="KW-1185">Reference proteome</keyword>
<feature type="transmembrane region" description="Helical" evidence="2">
    <location>
        <begin position="6"/>
        <end position="25"/>
    </location>
</feature>
<feature type="transmembrane region" description="Helical" evidence="2">
    <location>
        <begin position="46"/>
        <end position="66"/>
    </location>
</feature>
<dbReference type="EMBL" id="AYXG01000028">
    <property type="protein sequence ID" value="EWC63915.1"/>
    <property type="molecule type" value="Genomic_DNA"/>
</dbReference>
<accession>A0A8E2WW66</accession>
<evidence type="ECO:0000313" key="4">
    <source>
        <dbReference type="Proteomes" id="UP000019277"/>
    </source>
</evidence>
<dbReference type="RefSeq" id="WP_146241422.1">
    <property type="nucleotide sequence ID" value="NZ_AYXG01000028.1"/>
</dbReference>
<dbReference type="Proteomes" id="UP000019277">
    <property type="component" value="Unassembled WGS sequence"/>
</dbReference>
<evidence type="ECO:0000313" key="3">
    <source>
        <dbReference type="EMBL" id="EWC63915.1"/>
    </source>
</evidence>
<keyword evidence="2" id="KW-0812">Transmembrane</keyword>
<feature type="region of interest" description="Disordered" evidence="1">
    <location>
        <begin position="119"/>
        <end position="181"/>
    </location>
</feature>
<dbReference type="OrthoDB" id="3693726at2"/>
<gene>
    <name evidence="3" type="ORF">UO65_0745</name>
</gene>
<accession>W7ISK9</accession>
<keyword evidence="2" id="KW-0472">Membrane</keyword>
<proteinExistence type="predicted"/>
<keyword evidence="2" id="KW-1133">Transmembrane helix</keyword>
<dbReference type="AlphaFoldDB" id="W7ISK9"/>
<comment type="caution">
    <text evidence="3">The sequence shown here is derived from an EMBL/GenBank/DDBJ whole genome shotgun (WGS) entry which is preliminary data.</text>
</comment>
<evidence type="ECO:0000256" key="2">
    <source>
        <dbReference type="SAM" id="Phobius"/>
    </source>
</evidence>
<sequence length="181" mass="20034">MDDSAYILFLIVGIALVLVDGQVIYRSGLRYLTDTEGSEQQSAKSMARMVSVLFHIAVIGLLLLISTLDVGGDSVMEVVVLKLGIVLILLALAHFVTLKMLNRMRDRLDAENLTKKRYGARGEERPVSPNPDVPVRHEPVITNDPTTPARFKAVQPGDPEIPTTVQERRGPIERPILPETR</sequence>
<organism evidence="3 4">
    <name type="scientific">Actinokineospora spheciospongiae</name>
    <dbReference type="NCBI Taxonomy" id="909613"/>
    <lineage>
        <taxon>Bacteria</taxon>
        <taxon>Bacillati</taxon>
        <taxon>Actinomycetota</taxon>
        <taxon>Actinomycetes</taxon>
        <taxon>Pseudonocardiales</taxon>
        <taxon>Pseudonocardiaceae</taxon>
        <taxon>Actinokineospora</taxon>
    </lineage>
</organism>
<feature type="transmembrane region" description="Helical" evidence="2">
    <location>
        <begin position="78"/>
        <end position="98"/>
    </location>
</feature>
<evidence type="ECO:0000256" key="1">
    <source>
        <dbReference type="SAM" id="MobiDB-lite"/>
    </source>
</evidence>
<protein>
    <submittedName>
        <fullName evidence="3">Uncharacterized protein</fullName>
    </submittedName>
</protein>
<dbReference type="eggNOG" id="ENOG5033UB3">
    <property type="taxonomic scope" value="Bacteria"/>
</dbReference>
<name>W7ISK9_9PSEU</name>
<reference evidence="3 4" key="1">
    <citation type="journal article" date="2014" name="Genome Announc.">
        <title>Draft Genome Sequence of the Antitrypanosomally Active Sponge-Associated Bacterium Actinokineospora sp. Strain EG49.</title>
        <authorList>
            <person name="Harjes J."/>
            <person name="Ryu T."/>
            <person name="Abdelmohsen U.R."/>
            <person name="Moitinho-Silva L."/>
            <person name="Horn H."/>
            <person name="Ravasi T."/>
            <person name="Hentschel U."/>
        </authorList>
    </citation>
    <scope>NUCLEOTIDE SEQUENCE [LARGE SCALE GENOMIC DNA]</scope>
    <source>
        <strain evidence="3 4">EG49</strain>
    </source>
</reference>